<dbReference type="AlphaFoldDB" id="A0A9P9ERK0"/>
<dbReference type="EMBL" id="JAGMUU010000011">
    <property type="protein sequence ID" value="KAH7142822.1"/>
    <property type="molecule type" value="Genomic_DNA"/>
</dbReference>
<evidence type="ECO:0000256" key="1">
    <source>
        <dbReference type="SAM" id="MobiDB-lite"/>
    </source>
</evidence>
<feature type="compositionally biased region" description="Low complexity" evidence="1">
    <location>
        <begin position="670"/>
        <end position="693"/>
    </location>
</feature>
<name>A0A9P9ERK0_9HYPO</name>
<evidence type="ECO:0000313" key="2">
    <source>
        <dbReference type="EMBL" id="KAH7142822.1"/>
    </source>
</evidence>
<comment type="caution">
    <text evidence="2">The sequence shown here is derived from an EMBL/GenBank/DDBJ whole genome shotgun (WGS) entry which is preliminary data.</text>
</comment>
<dbReference type="Proteomes" id="UP000717696">
    <property type="component" value="Unassembled WGS sequence"/>
</dbReference>
<proteinExistence type="predicted"/>
<keyword evidence="3" id="KW-1185">Reference proteome</keyword>
<sequence length="723" mass="82564">MKRKFHDNQHANASTASKRQRPRALQTQPRELQDGIASRQQAERYRLVTAKIPLDALTCSWAKGTNRHVNRQHVSKLGRIFKQGSLERQAEENYLLVQCSAKAVARMISHLEAQGHDSQSDQVLSFHAWLSVNCDEKIEVMAGQHRIEALREYVNQIGADAKELWWTCNFYDREKLPLDLDIKLRVNRPDPSLPDSHGQIWMQLVSTASQNDALFQGKKSIVEGQMIDILRLDRVDRFPLSRLVTLWKNNRWRCMITWWCETEVGRAMFNISTWDWMASHRIDTYWFSTFEQVLNTLNDLPGNSADNVYTTDWAKIVATFPVGYSAREVKRLFYPRQLEESDSLVQDMHGHGLRRRSGFLEEMSDDAYHSVCHHICGHREMLFPDVQKLLRTTKEEGRTMMQVMTHVIAWLNPKPARVMDRRENNKPLLREDFKPALQAMANKRVNAVWATKVEESSIDLERRILDAVLDEMTSFKTAAIKATLGVLPADDRNGYGQRFMKRPWMTVLEKVEHAFGPEFGPSLTFALPTRKSDQVLYCQPTSSITRAICELVPQIQEVMEIPELNGQEAYEELVASIDKAVVQWVLQRCNRELANCKSNTESIRSNQLLQTIEVFKTRSELRAEATKAPWNASPDKGGKSTTYSALPIARDTLEQSGIEMSVLRPIASLPDTGPTTTPTSGQLRISSSSKSSQPQVSWAPFQALFLLKGLGRVGIIDITFLLI</sequence>
<gene>
    <name evidence="2" type="ORF">B0J13DRAFT_51061</name>
</gene>
<feature type="region of interest" description="Disordered" evidence="1">
    <location>
        <begin position="667"/>
        <end position="693"/>
    </location>
</feature>
<feature type="region of interest" description="Disordered" evidence="1">
    <location>
        <begin position="1"/>
        <end position="38"/>
    </location>
</feature>
<reference evidence="2" key="1">
    <citation type="journal article" date="2021" name="Nat. Commun.">
        <title>Genetic determinants of endophytism in the Arabidopsis root mycobiome.</title>
        <authorList>
            <person name="Mesny F."/>
            <person name="Miyauchi S."/>
            <person name="Thiergart T."/>
            <person name="Pickel B."/>
            <person name="Atanasova L."/>
            <person name="Karlsson M."/>
            <person name="Huettel B."/>
            <person name="Barry K.W."/>
            <person name="Haridas S."/>
            <person name="Chen C."/>
            <person name="Bauer D."/>
            <person name="Andreopoulos W."/>
            <person name="Pangilinan J."/>
            <person name="LaButti K."/>
            <person name="Riley R."/>
            <person name="Lipzen A."/>
            <person name="Clum A."/>
            <person name="Drula E."/>
            <person name="Henrissat B."/>
            <person name="Kohler A."/>
            <person name="Grigoriev I.V."/>
            <person name="Martin F.M."/>
            <person name="Hacquard S."/>
        </authorList>
    </citation>
    <scope>NUCLEOTIDE SEQUENCE</scope>
    <source>
        <strain evidence="2">MPI-CAGE-AT-0021</strain>
    </source>
</reference>
<accession>A0A9P9ERK0</accession>
<evidence type="ECO:0000313" key="3">
    <source>
        <dbReference type="Proteomes" id="UP000717696"/>
    </source>
</evidence>
<dbReference type="OrthoDB" id="5152434at2759"/>
<protein>
    <submittedName>
        <fullName evidence="2">Uncharacterized protein</fullName>
    </submittedName>
</protein>
<organism evidence="2 3">
    <name type="scientific">Dactylonectria estremocensis</name>
    <dbReference type="NCBI Taxonomy" id="1079267"/>
    <lineage>
        <taxon>Eukaryota</taxon>
        <taxon>Fungi</taxon>
        <taxon>Dikarya</taxon>
        <taxon>Ascomycota</taxon>
        <taxon>Pezizomycotina</taxon>
        <taxon>Sordariomycetes</taxon>
        <taxon>Hypocreomycetidae</taxon>
        <taxon>Hypocreales</taxon>
        <taxon>Nectriaceae</taxon>
        <taxon>Dactylonectria</taxon>
    </lineage>
</organism>